<keyword evidence="3" id="KW-1185">Reference proteome</keyword>
<protein>
    <submittedName>
        <fullName evidence="2">Uncharacterized protein</fullName>
    </submittedName>
</protein>
<feature type="region of interest" description="Disordered" evidence="1">
    <location>
        <begin position="24"/>
        <end position="49"/>
    </location>
</feature>
<accession>A0AAD7AG74</accession>
<organism evidence="2 3">
    <name type="scientific">Mycena albidolilacea</name>
    <dbReference type="NCBI Taxonomy" id="1033008"/>
    <lineage>
        <taxon>Eukaryota</taxon>
        <taxon>Fungi</taxon>
        <taxon>Dikarya</taxon>
        <taxon>Basidiomycota</taxon>
        <taxon>Agaricomycotina</taxon>
        <taxon>Agaricomycetes</taxon>
        <taxon>Agaricomycetidae</taxon>
        <taxon>Agaricales</taxon>
        <taxon>Marasmiineae</taxon>
        <taxon>Mycenaceae</taxon>
        <taxon>Mycena</taxon>
    </lineage>
</organism>
<proteinExistence type="predicted"/>
<gene>
    <name evidence="2" type="ORF">DFH08DRAFT_847562</name>
</gene>
<evidence type="ECO:0000256" key="1">
    <source>
        <dbReference type="SAM" id="MobiDB-lite"/>
    </source>
</evidence>
<feature type="region of interest" description="Disordered" evidence="1">
    <location>
        <begin position="61"/>
        <end position="83"/>
    </location>
</feature>
<comment type="caution">
    <text evidence="2">The sequence shown here is derived from an EMBL/GenBank/DDBJ whole genome shotgun (WGS) entry which is preliminary data.</text>
</comment>
<dbReference type="Proteomes" id="UP001218218">
    <property type="component" value="Unassembled WGS sequence"/>
</dbReference>
<feature type="compositionally biased region" description="Polar residues" evidence="1">
    <location>
        <begin position="61"/>
        <end position="79"/>
    </location>
</feature>
<name>A0AAD7AG74_9AGAR</name>
<sequence>MLVRTARGWVCALPVPLLRTSAWGPSVRPRWRPPDPIPSPSNPRLPLQPMQAAPARLGSIRHSTTFNPSTEAPSSSGRLDSTPLLDCGMQAHRCRYRMLRRKAREALWSTG</sequence>
<dbReference type="EMBL" id="JARIHO010000007">
    <property type="protein sequence ID" value="KAJ7357952.1"/>
    <property type="molecule type" value="Genomic_DNA"/>
</dbReference>
<dbReference type="AlphaFoldDB" id="A0AAD7AG74"/>
<reference evidence="2" key="1">
    <citation type="submission" date="2023-03" db="EMBL/GenBank/DDBJ databases">
        <title>Massive genome expansion in bonnet fungi (Mycena s.s.) driven by repeated elements and novel gene families across ecological guilds.</title>
        <authorList>
            <consortium name="Lawrence Berkeley National Laboratory"/>
            <person name="Harder C.B."/>
            <person name="Miyauchi S."/>
            <person name="Viragh M."/>
            <person name="Kuo A."/>
            <person name="Thoen E."/>
            <person name="Andreopoulos B."/>
            <person name="Lu D."/>
            <person name="Skrede I."/>
            <person name="Drula E."/>
            <person name="Henrissat B."/>
            <person name="Morin E."/>
            <person name="Kohler A."/>
            <person name="Barry K."/>
            <person name="LaButti K."/>
            <person name="Morin E."/>
            <person name="Salamov A."/>
            <person name="Lipzen A."/>
            <person name="Mereny Z."/>
            <person name="Hegedus B."/>
            <person name="Baldrian P."/>
            <person name="Stursova M."/>
            <person name="Weitz H."/>
            <person name="Taylor A."/>
            <person name="Grigoriev I.V."/>
            <person name="Nagy L.G."/>
            <person name="Martin F."/>
            <person name="Kauserud H."/>
        </authorList>
    </citation>
    <scope>NUCLEOTIDE SEQUENCE</scope>
    <source>
        <strain evidence="2">CBHHK002</strain>
    </source>
</reference>
<evidence type="ECO:0000313" key="3">
    <source>
        <dbReference type="Proteomes" id="UP001218218"/>
    </source>
</evidence>
<feature type="compositionally biased region" description="Pro residues" evidence="1">
    <location>
        <begin position="34"/>
        <end position="43"/>
    </location>
</feature>
<evidence type="ECO:0000313" key="2">
    <source>
        <dbReference type="EMBL" id="KAJ7357952.1"/>
    </source>
</evidence>